<evidence type="ECO:0008006" key="10">
    <source>
        <dbReference type="Google" id="ProtNLM"/>
    </source>
</evidence>
<dbReference type="Proteomes" id="UP000193986">
    <property type="component" value="Unassembled WGS sequence"/>
</dbReference>
<comment type="caution">
    <text evidence="8">The sequence shown here is derived from an EMBL/GenBank/DDBJ whole genome shotgun (WGS) entry which is preliminary data.</text>
</comment>
<dbReference type="SMART" id="SM00679">
    <property type="entry name" value="CTNS"/>
    <property type="match status" value="2"/>
</dbReference>
<dbReference type="Gene3D" id="1.20.1280.290">
    <property type="match status" value="1"/>
</dbReference>
<keyword evidence="6 7" id="KW-0472">Membrane</keyword>
<dbReference type="PANTHER" id="PTHR13131">
    <property type="entry name" value="CYSTINOSIN"/>
    <property type="match status" value="1"/>
</dbReference>
<evidence type="ECO:0000256" key="7">
    <source>
        <dbReference type="SAM" id="Phobius"/>
    </source>
</evidence>
<gene>
    <name evidence="8" type="ORF">BCR39DRAFT_492505</name>
</gene>
<dbReference type="PANTHER" id="PTHR13131:SF5">
    <property type="entry name" value="CYSTINOSIN"/>
    <property type="match status" value="1"/>
</dbReference>
<dbReference type="Pfam" id="PF04193">
    <property type="entry name" value="PQ-loop"/>
    <property type="match status" value="2"/>
</dbReference>
<dbReference type="GO" id="GO:0005774">
    <property type="term" value="C:vacuolar membrane"/>
    <property type="evidence" value="ECO:0007669"/>
    <property type="project" value="TreeGrafter"/>
</dbReference>
<feature type="transmembrane region" description="Helical" evidence="7">
    <location>
        <begin position="158"/>
        <end position="178"/>
    </location>
</feature>
<evidence type="ECO:0000256" key="1">
    <source>
        <dbReference type="ARBA" id="ARBA00004127"/>
    </source>
</evidence>
<dbReference type="InParanoid" id="A0A1Y2BCG0"/>
<dbReference type="InterPro" id="IPR006603">
    <property type="entry name" value="PQ-loop_rpt"/>
</dbReference>
<organism evidence="8 9">
    <name type="scientific">Naematelia encephala</name>
    <dbReference type="NCBI Taxonomy" id="71784"/>
    <lineage>
        <taxon>Eukaryota</taxon>
        <taxon>Fungi</taxon>
        <taxon>Dikarya</taxon>
        <taxon>Basidiomycota</taxon>
        <taxon>Agaricomycotina</taxon>
        <taxon>Tremellomycetes</taxon>
        <taxon>Tremellales</taxon>
        <taxon>Naemateliaceae</taxon>
        <taxon>Naematelia</taxon>
    </lineage>
</organism>
<proteinExistence type="predicted"/>
<protein>
    <recommendedName>
        <fullName evidence="10">PQ loop repeat-domain-containing protein</fullName>
    </recommendedName>
</protein>
<sequence length="290" mass="32510">MLDSSVTFWEIFVNTCGVLYFLAWSASFYPTLILNYKRKRTTGLSPDFVWINPLGFLALTLWSWGVYFSPIARNQYRARHDGHEPQVSRSDLAFSLHALILSCITPAQVWYYNRHPSPNQQSTQDDERTALLPSTPATKTDDALSPPGGIKPSVPCQIALAVMVVASFIYAIFVWVGKAEFLDWLYFAASIKLAITCVKFIPQIMLNWKLRSSAGWAIDQIFCDLAGGILSLTELIVSSIFIEHDPSGIVANPGKLGLAAVSMCYDTVFILQKYWFFPETGEIKLDSEDN</sequence>
<evidence type="ECO:0000256" key="4">
    <source>
        <dbReference type="ARBA" id="ARBA00022737"/>
    </source>
</evidence>
<dbReference type="GO" id="GO:0000324">
    <property type="term" value="C:fungal-type vacuole"/>
    <property type="evidence" value="ECO:0007669"/>
    <property type="project" value="TreeGrafter"/>
</dbReference>
<dbReference type="GO" id="GO:0015184">
    <property type="term" value="F:L-cystine transmembrane transporter activity"/>
    <property type="evidence" value="ECO:0007669"/>
    <property type="project" value="TreeGrafter"/>
</dbReference>
<keyword evidence="4" id="KW-0677">Repeat</keyword>
<dbReference type="InterPro" id="IPR005282">
    <property type="entry name" value="LC_transporter"/>
</dbReference>
<dbReference type="EMBL" id="MCFC01000009">
    <property type="protein sequence ID" value="ORY32521.1"/>
    <property type="molecule type" value="Genomic_DNA"/>
</dbReference>
<comment type="subcellular location">
    <subcellularLocation>
        <location evidence="1">Endomembrane system</location>
        <topology evidence="1">Multi-pass membrane protein</topology>
    </subcellularLocation>
</comment>
<name>A0A1Y2BCG0_9TREE</name>
<keyword evidence="9" id="KW-1185">Reference proteome</keyword>
<keyword evidence="3 7" id="KW-0812">Transmembrane</keyword>
<feature type="transmembrane region" description="Helical" evidence="7">
    <location>
        <begin position="184"/>
        <end position="201"/>
    </location>
</feature>
<evidence type="ECO:0000256" key="5">
    <source>
        <dbReference type="ARBA" id="ARBA00022989"/>
    </source>
</evidence>
<evidence type="ECO:0000256" key="6">
    <source>
        <dbReference type="ARBA" id="ARBA00023136"/>
    </source>
</evidence>
<feature type="transmembrane region" description="Helical" evidence="7">
    <location>
        <begin position="92"/>
        <end position="112"/>
    </location>
</feature>
<dbReference type="GO" id="GO:0012505">
    <property type="term" value="C:endomembrane system"/>
    <property type="evidence" value="ECO:0007669"/>
    <property type="project" value="UniProtKB-SubCell"/>
</dbReference>
<evidence type="ECO:0000313" key="9">
    <source>
        <dbReference type="Proteomes" id="UP000193986"/>
    </source>
</evidence>
<dbReference type="AlphaFoldDB" id="A0A1Y2BCG0"/>
<keyword evidence="2" id="KW-0813">Transport</keyword>
<dbReference type="STRING" id="71784.A0A1Y2BCG0"/>
<reference evidence="8 9" key="1">
    <citation type="submission" date="2016-07" db="EMBL/GenBank/DDBJ databases">
        <title>Pervasive Adenine N6-methylation of Active Genes in Fungi.</title>
        <authorList>
            <consortium name="DOE Joint Genome Institute"/>
            <person name="Mondo S.J."/>
            <person name="Dannebaum R.O."/>
            <person name="Kuo R.C."/>
            <person name="Labutti K."/>
            <person name="Haridas S."/>
            <person name="Kuo A."/>
            <person name="Salamov A."/>
            <person name="Ahrendt S.R."/>
            <person name="Lipzen A."/>
            <person name="Sullivan W."/>
            <person name="Andreopoulos W.B."/>
            <person name="Clum A."/>
            <person name="Lindquist E."/>
            <person name="Daum C."/>
            <person name="Ramamoorthy G.K."/>
            <person name="Gryganskyi A."/>
            <person name="Culley D."/>
            <person name="Magnuson J.K."/>
            <person name="James T.Y."/>
            <person name="O'Malley M.A."/>
            <person name="Stajich J.E."/>
            <person name="Spatafora J.W."/>
            <person name="Visel A."/>
            <person name="Grigoriev I.V."/>
        </authorList>
    </citation>
    <scope>NUCLEOTIDE SEQUENCE [LARGE SCALE GENOMIC DNA]</scope>
    <source>
        <strain evidence="8 9">68-887.2</strain>
    </source>
</reference>
<evidence type="ECO:0000256" key="3">
    <source>
        <dbReference type="ARBA" id="ARBA00022692"/>
    </source>
</evidence>
<feature type="transmembrane region" description="Helical" evidence="7">
    <location>
        <begin position="12"/>
        <end position="36"/>
    </location>
</feature>
<evidence type="ECO:0000256" key="2">
    <source>
        <dbReference type="ARBA" id="ARBA00022448"/>
    </source>
</evidence>
<dbReference type="OrthoDB" id="75720at2759"/>
<feature type="transmembrane region" description="Helical" evidence="7">
    <location>
        <begin position="48"/>
        <end position="72"/>
    </location>
</feature>
<accession>A0A1Y2BCG0</accession>
<keyword evidence="5 7" id="KW-1133">Transmembrane helix</keyword>
<evidence type="ECO:0000313" key="8">
    <source>
        <dbReference type="EMBL" id="ORY32521.1"/>
    </source>
</evidence>